<dbReference type="InterPro" id="IPR010432">
    <property type="entry name" value="RDD"/>
</dbReference>
<feature type="transmembrane region" description="Helical" evidence="8">
    <location>
        <begin position="86"/>
        <end position="108"/>
    </location>
</feature>
<feature type="compositionally biased region" description="Low complexity" evidence="7">
    <location>
        <begin position="254"/>
        <end position="263"/>
    </location>
</feature>
<feature type="compositionally biased region" description="Low complexity" evidence="7">
    <location>
        <begin position="276"/>
        <end position="291"/>
    </location>
</feature>
<feature type="region of interest" description="Disordered" evidence="7">
    <location>
        <begin position="210"/>
        <end position="400"/>
    </location>
</feature>
<feature type="compositionally biased region" description="Pro residues" evidence="7">
    <location>
        <begin position="264"/>
        <end position="275"/>
    </location>
</feature>
<dbReference type="CDD" id="cd00060">
    <property type="entry name" value="FHA"/>
    <property type="match status" value="1"/>
</dbReference>
<dbReference type="GO" id="GO:0005886">
    <property type="term" value="C:plasma membrane"/>
    <property type="evidence" value="ECO:0007669"/>
    <property type="project" value="UniProtKB-SubCell"/>
</dbReference>
<dbReference type="PROSITE" id="PS50006">
    <property type="entry name" value="FHA_DOMAIN"/>
    <property type="match status" value="1"/>
</dbReference>
<keyword evidence="5 8" id="KW-1133">Transmembrane helix</keyword>
<dbReference type="SUPFAM" id="SSF49879">
    <property type="entry name" value="SMAD/FHA domain"/>
    <property type="match status" value="1"/>
</dbReference>
<evidence type="ECO:0000313" key="10">
    <source>
        <dbReference type="EMBL" id="HIY67156.1"/>
    </source>
</evidence>
<evidence type="ECO:0000313" key="11">
    <source>
        <dbReference type="Proteomes" id="UP000824005"/>
    </source>
</evidence>
<reference evidence="10" key="1">
    <citation type="journal article" date="2021" name="PeerJ">
        <title>Extensive microbial diversity within the chicken gut microbiome revealed by metagenomics and culture.</title>
        <authorList>
            <person name="Gilroy R."/>
            <person name="Ravi A."/>
            <person name="Getino M."/>
            <person name="Pursley I."/>
            <person name="Horton D.L."/>
            <person name="Alikhan N.F."/>
            <person name="Baker D."/>
            <person name="Gharbi K."/>
            <person name="Hall N."/>
            <person name="Watson M."/>
            <person name="Adriaenssens E.M."/>
            <person name="Foster-Nyarko E."/>
            <person name="Jarju S."/>
            <person name="Secka A."/>
            <person name="Antonio M."/>
            <person name="Oren A."/>
            <person name="Chaudhuri R.R."/>
            <person name="La Ragione R."/>
            <person name="Hildebrand F."/>
            <person name="Pallen M.J."/>
        </authorList>
    </citation>
    <scope>NUCLEOTIDE SEQUENCE</scope>
    <source>
        <strain evidence="10">ChiGjej1B1-98</strain>
    </source>
</reference>
<evidence type="ECO:0000256" key="4">
    <source>
        <dbReference type="ARBA" id="ARBA00022692"/>
    </source>
</evidence>
<keyword evidence="3" id="KW-0597">Phosphoprotein</keyword>
<feature type="compositionally biased region" description="Low complexity" evidence="7">
    <location>
        <begin position="358"/>
        <end position="372"/>
    </location>
</feature>
<organism evidence="10 11">
    <name type="scientific">Candidatus Agrococcus pullicola</name>
    <dbReference type="NCBI Taxonomy" id="2838429"/>
    <lineage>
        <taxon>Bacteria</taxon>
        <taxon>Bacillati</taxon>
        <taxon>Actinomycetota</taxon>
        <taxon>Actinomycetes</taxon>
        <taxon>Micrococcales</taxon>
        <taxon>Microbacteriaceae</taxon>
        <taxon>Agrococcus</taxon>
    </lineage>
</organism>
<evidence type="ECO:0000256" key="5">
    <source>
        <dbReference type="ARBA" id="ARBA00022989"/>
    </source>
</evidence>
<dbReference type="Pfam" id="PF06271">
    <property type="entry name" value="RDD"/>
    <property type="match status" value="1"/>
</dbReference>
<proteinExistence type="predicted"/>
<feature type="transmembrane region" description="Helical" evidence="8">
    <location>
        <begin position="139"/>
        <end position="162"/>
    </location>
</feature>
<evidence type="ECO:0000256" key="6">
    <source>
        <dbReference type="ARBA" id="ARBA00023136"/>
    </source>
</evidence>
<dbReference type="PANTHER" id="PTHR36115">
    <property type="entry name" value="PROLINE-RICH ANTIGEN HOMOLOG-RELATED"/>
    <property type="match status" value="1"/>
</dbReference>
<dbReference type="AlphaFoldDB" id="A0A9D2C9F4"/>
<feature type="transmembrane region" description="Helical" evidence="8">
    <location>
        <begin position="47"/>
        <end position="66"/>
    </location>
</feature>
<evidence type="ECO:0000256" key="3">
    <source>
        <dbReference type="ARBA" id="ARBA00022553"/>
    </source>
</evidence>
<comment type="caution">
    <text evidence="10">The sequence shown here is derived from an EMBL/GenBank/DDBJ whole genome shotgun (WGS) entry which is preliminary data.</text>
</comment>
<dbReference type="InterPro" id="IPR000253">
    <property type="entry name" value="FHA_dom"/>
</dbReference>
<evidence type="ECO:0000256" key="7">
    <source>
        <dbReference type="SAM" id="MobiDB-lite"/>
    </source>
</evidence>
<protein>
    <submittedName>
        <fullName evidence="10">RDD family protein</fullName>
    </submittedName>
</protein>
<feature type="domain" description="FHA" evidence="9">
    <location>
        <begin position="436"/>
        <end position="495"/>
    </location>
</feature>
<dbReference type="Gene3D" id="2.60.200.20">
    <property type="match status" value="1"/>
</dbReference>
<feature type="compositionally biased region" description="Pro residues" evidence="7">
    <location>
        <begin position="315"/>
        <end position="332"/>
    </location>
</feature>
<evidence type="ECO:0000256" key="1">
    <source>
        <dbReference type="ARBA" id="ARBA00004651"/>
    </source>
</evidence>
<sequence length="525" mass="56614">MIWEIDDKKKVIEGLDEDGNPDPEYAAKLGLVAAPYGRRALASIIEFVLYGLLISPYVIFVVPYLVNILTGMLDVYGFVQHPSFILILLVWLFSFVLTLAFMIVQVSLHGKKGVTIGKAFVGIRSVNVKTLEAPGFWRAVWRALLMSMVFYVPIIGPALFFVSPFFDQQRRRRGWLDYAGGTWFVDIRRGLNPYDRKRMRIARKNAKVELNDDEEQLPSLATEAVEREPVQYVPSARRSGGVLGASVPEPSPSAPASTTSQNSPPAPAAPAPSPAAPVSAPSAARPIASVPQQAEPYRPGSLSGREPSQQRAQPPQSPTPQAPPQTPPPHAAPPQVGRQPASEQYVPRQPSVPPPGTPGQEQPSPHQQQQPAPVQPSAPSSAPPVVPGPLDGDTVMHASPGLEDDVAETRIAGRRSAAVATIALDTGETFELEGSALLGRNPRAGADENIAHALPIADPSHSISKTHLLLEVNGSKVFAVDRHSTNGSSLERSGQVVNLPPGLRVELFGDDIVRFGDRSLRFQFT</sequence>
<keyword evidence="2" id="KW-1003">Cell membrane</keyword>
<feature type="compositionally biased region" description="Pro residues" evidence="7">
    <location>
        <begin position="373"/>
        <end position="387"/>
    </location>
</feature>
<accession>A0A9D2C9F4</accession>
<dbReference type="InterPro" id="IPR008984">
    <property type="entry name" value="SMAD_FHA_dom_sf"/>
</dbReference>
<dbReference type="PANTHER" id="PTHR36115:SF4">
    <property type="entry name" value="MEMBRANE PROTEIN"/>
    <property type="match status" value="1"/>
</dbReference>
<dbReference type="InterPro" id="IPR051791">
    <property type="entry name" value="Pra-immunoreactive"/>
</dbReference>
<evidence type="ECO:0000256" key="8">
    <source>
        <dbReference type="SAM" id="Phobius"/>
    </source>
</evidence>
<evidence type="ECO:0000259" key="9">
    <source>
        <dbReference type="PROSITE" id="PS50006"/>
    </source>
</evidence>
<comment type="subcellular location">
    <subcellularLocation>
        <location evidence="1">Cell membrane</location>
        <topology evidence="1">Multi-pass membrane protein</topology>
    </subcellularLocation>
</comment>
<name>A0A9D2C9F4_9MICO</name>
<reference evidence="10" key="2">
    <citation type="submission" date="2021-04" db="EMBL/GenBank/DDBJ databases">
        <authorList>
            <person name="Gilroy R."/>
        </authorList>
    </citation>
    <scope>NUCLEOTIDE SEQUENCE</scope>
    <source>
        <strain evidence="10">ChiGjej1B1-98</strain>
    </source>
</reference>
<evidence type="ECO:0000256" key="2">
    <source>
        <dbReference type="ARBA" id="ARBA00022475"/>
    </source>
</evidence>
<keyword evidence="4 8" id="KW-0812">Transmembrane</keyword>
<keyword evidence="6 8" id="KW-0472">Membrane</keyword>
<gene>
    <name evidence="10" type="ORF">H9830_12875</name>
</gene>
<dbReference type="EMBL" id="DXDC01000389">
    <property type="protein sequence ID" value="HIY67156.1"/>
    <property type="molecule type" value="Genomic_DNA"/>
</dbReference>
<dbReference type="Proteomes" id="UP000824005">
    <property type="component" value="Unassembled WGS sequence"/>
</dbReference>